<evidence type="ECO:0000256" key="1">
    <source>
        <dbReference type="SAM" id="MobiDB-lite"/>
    </source>
</evidence>
<proteinExistence type="predicted"/>
<sequence>MGRTQNSTGGADGFLIRRCQAFPTRPSTVLSLDAPPRGGPPLVDVRIAAGHIVEVSAPGLPALPGQPVIDAAGGALLPGLHDHHVHLMSQAAAIRSVGVGPPTVVDRGGLGAALRAGRPPAGQGWVRAVGYHPSVAGELDRDALDDLCGDRPVRLQHRGGALWVLNSAAIARAGVADCPLPGVERDASGRPTGRLWRMDDWLRANPAIPPVTLDLAAVGRQAAARGVTGFTDATPGRGPAERRLLVEAARHGALPQRLVLMRPEPAPAPCEPSPPGPPAPPAHPGPPGPCARPGPPARPGVVDGPVKIILDDDRLPELDGLTARIDAAHLAGHPVAVHCVTRVQTVLTLAALAAAVPVSGRSAAREPTTTVAGTTGRGGGEGDGGGDRIEHGAVLPSELYGELRERGLTVVTQPNFVAERGDQYLVDVDDEDPGSLYPAASLVRAGVRLAGGTDTPFGGADPWAAVRAAVRRSTAAGTLLGGDERLPAVTALALFLGHSDDPARLRTIRPGAPADLVLLRPGLTDVLADPRAEHVRCTFVAGVLVHPEDAEQGRVIRADADGAGDMAGGEAAGGDR</sequence>
<keyword evidence="4" id="KW-1185">Reference proteome</keyword>
<dbReference type="Gene3D" id="3.20.20.140">
    <property type="entry name" value="Metal-dependent hydrolases"/>
    <property type="match status" value="2"/>
</dbReference>
<dbReference type="Gene3D" id="2.30.40.10">
    <property type="entry name" value="Urease, subunit C, domain 1"/>
    <property type="match status" value="1"/>
</dbReference>
<feature type="compositionally biased region" description="Pro residues" evidence="1">
    <location>
        <begin position="264"/>
        <end position="298"/>
    </location>
</feature>
<organism evidence="3 4">
    <name type="scientific">Frankia umida</name>
    <dbReference type="NCBI Taxonomy" id="573489"/>
    <lineage>
        <taxon>Bacteria</taxon>
        <taxon>Bacillati</taxon>
        <taxon>Actinomycetota</taxon>
        <taxon>Actinomycetes</taxon>
        <taxon>Frankiales</taxon>
        <taxon>Frankiaceae</taxon>
        <taxon>Frankia</taxon>
    </lineage>
</organism>
<accession>A0ABT0K334</accession>
<dbReference type="SUPFAM" id="SSF51556">
    <property type="entry name" value="Metallo-dependent hydrolases"/>
    <property type="match status" value="1"/>
</dbReference>
<dbReference type="Gene3D" id="3.10.310.70">
    <property type="match status" value="1"/>
</dbReference>
<name>A0ABT0K334_9ACTN</name>
<dbReference type="SUPFAM" id="SSF51338">
    <property type="entry name" value="Composite domain of metallo-dependent hydrolases"/>
    <property type="match status" value="1"/>
</dbReference>
<dbReference type="RefSeq" id="WP_248826322.1">
    <property type="nucleotide sequence ID" value="NZ_JALKFT010000028.1"/>
</dbReference>
<dbReference type="EMBL" id="JALKFT010000028">
    <property type="protein sequence ID" value="MCK9878191.1"/>
    <property type="molecule type" value="Genomic_DNA"/>
</dbReference>
<reference evidence="3 4" key="1">
    <citation type="submission" date="2022-04" db="EMBL/GenBank/DDBJ databases">
        <title>Genome diversity in the genus Frankia.</title>
        <authorList>
            <person name="Carlos-Shanley C."/>
            <person name="Hahn D."/>
        </authorList>
    </citation>
    <scope>NUCLEOTIDE SEQUENCE [LARGE SCALE GENOMIC DNA]</scope>
    <source>
        <strain evidence="3 4">Ag45/Mut15</strain>
    </source>
</reference>
<evidence type="ECO:0000313" key="3">
    <source>
        <dbReference type="EMBL" id="MCK9878191.1"/>
    </source>
</evidence>
<feature type="region of interest" description="Disordered" evidence="1">
    <location>
        <begin position="364"/>
        <end position="388"/>
    </location>
</feature>
<dbReference type="PANTHER" id="PTHR22642:SF2">
    <property type="entry name" value="PROTEIN LONG AFTER FAR-RED 3"/>
    <property type="match status" value="1"/>
</dbReference>
<dbReference type="Pfam" id="PF07969">
    <property type="entry name" value="Amidohydro_3"/>
    <property type="match status" value="1"/>
</dbReference>
<feature type="domain" description="Amidohydrolase 3" evidence="2">
    <location>
        <begin position="68"/>
        <end position="546"/>
    </location>
</feature>
<dbReference type="InterPro" id="IPR011059">
    <property type="entry name" value="Metal-dep_hydrolase_composite"/>
</dbReference>
<dbReference type="PANTHER" id="PTHR22642">
    <property type="entry name" value="IMIDAZOLONEPROPIONASE"/>
    <property type="match status" value="1"/>
</dbReference>
<dbReference type="Proteomes" id="UP001201873">
    <property type="component" value="Unassembled WGS sequence"/>
</dbReference>
<evidence type="ECO:0000259" key="2">
    <source>
        <dbReference type="Pfam" id="PF07969"/>
    </source>
</evidence>
<dbReference type="InterPro" id="IPR013108">
    <property type="entry name" value="Amidohydro_3"/>
</dbReference>
<comment type="caution">
    <text evidence="3">The sequence shown here is derived from an EMBL/GenBank/DDBJ whole genome shotgun (WGS) entry which is preliminary data.</text>
</comment>
<dbReference type="InterPro" id="IPR032466">
    <property type="entry name" value="Metal_Hydrolase"/>
</dbReference>
<gene>
    <name evidence="3" type="ORF">MXD59_20880</name>
</gene>
<protein>
    <submittedName>
        <fullName evidence="3">Amidohydrolase family protein</fullName>
    </submittedName>
</protein>
<feature type="region of interest" description="Disordered" evidence="1">
    <location>
        <begin position="263"/>
        <end position="304"/>
    </location>
</feature>
<evidence type="ECO:0000313" key="4">
    <source>
        <dbReference type="Proteomes" id="UP001201873"/>
    </source>
</evidence>